<keyword evidence="2" id="KW-1185">Reference proteome</keyword>
<dbReference type="EMBL" id="CM056779">
    <property type="protein sequence ID" value="KAJ8719813.1"/>
    <property type="molecule type" value="Genomic_DNA"/>
</dbReference>
<evidence type="ECO:0000313" key="2">
    <source>
        <dbReference type="Proteomes" id="UP001231649"/>
    </source>
</evidence>
<name>A0ACC2QLZ7_9NEOP</name>
<dbReference type="Proteomes" id="UP001231649">
    <property type="component" value="Chromosome 3"/>
</dbReference>
<comment type="caution">
    <text evidence="1">The sequence shown here is derived from an EMBL/GenBank/DDBJ whole genome shotgun (WGS) entry which is preliminary data.</text>
</comment>
<gene>
    <name evidence="1" type="ORF">PYW08_011988</name>
</gene>
<proteinExistence type="predicted"/>
<evidence type="ECO:0000313" key="1">
    <source>
        <dbReference type="EMBL" id="KAJ8719813.1"/>
    </source>
</evidence>
<protein>
    <submittedName>
        <fullName evidence="1">Uncharacterized protein</fullName>
    </submittedName>
</protein>
<reference evidence="1" key="1">
    <citation type="submission" date="2023-03" db="EMBL/GenBank/DDBJ databases">
        <title>Chromosome-level genomes of two armyworms, Mythimna separata and Mythimna loreyi, provide insights into the biosynthesis and reception of sex pheromones.</title>
        <authorList>
            <person name="Zhao H."/>
        </authorList>
    </citation>
    <scope>NUCLEOTIDE SEQUENCE</scope>
    <source>
        <strain evidence="1">BeijingLab</strain>
    </source>
</reference>
<organism evidence="1 2">
    <name type="scientific">Mythimna loreyi</name>
    <dbReference type="NCBI Taxonomy" id="667449"/>
    <lineage>
        <taxon>Eukaryota</taxon>
        <taxon>Metazoa</taxon>
        <taxon>Ecdysozoa</taxon>
        <taxon>Arthropoda</taxon>
        <taxon>Hexapoda</taxon>
        <taxon>Insecta</taxon>
        <taxon>Pterygota</taxon>
        <taxon>Neoptera</taxon>
        <taxon>Endopterygota</taxon>
        <taxon>Lepidoptera</taxon>
        <taxon>Glossata</taxon>
        <taxon>Ditrysia</taxon>
        <taxon>Noctuoidea</taxon>
        <taxon>Noctuidae</taxon>
        <taxon>Noctuinae</taxon>
        <taxon>Hadenini</taxon>
        <taxon>Mythimna</taxon>
    </lineage>
</organism>
<accession>A0ACC2QLZ7</accession>
<sequence>MEELSNIPKEFIEPIRLCLNLLENCSIYVYTKKICIWKRYAHLTQNVVSLVIYMIALTMYFGIVFRGDLKLDEIAYVVSVYVVSIQAILKAMVVVLKKNEIKAIILQLGSMWRTEDLTEVQINKKNALLKRLKFCYAVFYWINMIGSWQYILAPLLETVFRKFILQQECELLLPFCCSFPFDPTGNWARYIGVYIFETYSMFRIIFSYIGTEFLMIILCSHLATAFILLQEDLLNIKPIINFRANSFVSLRVYNNLVYFLFYFCSLTQQLDDVFDKVIFINLTSATISICFFGLSAKVAHGALPMATNFAAVLCLILPLFNLCYYGEMLREASAGMAESVYNNPWYRGDLRYQKLLWFIIMRSQKPCCLTSMKYSPITLNTFTTVLSTTWSYFSLASSVYEDES</sequence>